<evidence type="ECO:0000313" key="1">
    <source>
        <dbReference type="EMBL" id="TMS05236.1"/>
    </source>
</evidence>
<evidence type="ECO:0000313" key="2">
    <source>
        <dbReference type="Proteomes" id="UP000793456"/>
    </source>
</evidence>
<name>A0ACD3QEX5_LARCR</name>
<comment type="caution">
    <text evidence="1">The sequence shown here is derived from an EMBL/GenBank/DDBJ whole genome shotgun (WGS) entry which is preliminary data.</text>
</comment>
<dbReference type="EMBL" id="CM011693">
    <property type="protein sequence ID" value="TMS05236.1"/>
    <property type="molecule type" value="Genomic_DNA"/>
</dbReference>
<reference evidence="1" key="1">
    <citation type="submission" date="2018-11" db="EMBL/GenBank/DDBJ databases">
        <title>The sequence and de novo assembly of Larimichthys crocea genome using PacBio and Hi-C technologies.</title>
        <authorList>
            <person name="Xu P."/>
            <person name="Chen B."/>
            <person name="Zhou Z."/>
            <person name="Ke Q."/>
            <person name="Wu Y."/>
            <person name="Bai H."/>
            <person name="Pu F."/>
        </authorList>
    </citation>
    <scope>NUCLEOTIDE SEQUENCE</scope>
    <source>
        <tissue evidence="1">Muscle</tissue>
    </source>
</reference>
<gene>
    <name evidence="1" type="ORF">E3U43_004486</name>
</gene>
<sequence length="231" mass="25710">MNHPCGGRQRSTGYEDMHQCSLPKPGFRFTQLPDMGIGSPPPLIPSRPGPPPGTSVRRSTPDVSLKPRVSEASDLQAQQHNGAPYLPLSRTPFPAVTVDQSISTYSGNPITAVYAISANRPGYSDYFVMSPPSSYRSPSWMSYPPEPEDLPRQWNDTPVRFILHNKLQSLSVTDFYQHVFNNEKQELVTMFCPPSDYEVSVREPSGGPESKRYSLYGGYSSPDTTRHESNL</sequence>
<protein>
    <submittedName>
        <fullName evidence="1">Uncharacterized protein</fullName>
    </submittedName>
</protein>
<proteinExistence type="predicted"/>
<dbReference type="Proteomes" id="UP000793456">
    <property type="component" value="Chromosome XX"/>
</dbReference>
<organism evidence="1 2">
    <name type="scientific">Larimichthys crocea</name>
    <name type="common">Large yellow croaker</name>
    <name type="synonym">Pseudosciaena crocea</name>
    <dbReference type="NCBI Taxonomy" id="215358"/>
    <lineage>
        <taxon>Eukaryota</taxon>
        <taxon>Metazoa</taxon>
        <taxon>Chordata</taxon>
        <taxon>Craniata</taxon>
        <taxon>Vertebrata</taxon>
        <taxon>Euteleostomi</taxon>
        <taxon>Actinopterygii</taxon>
        <taxon>Neopterygii</taxon>
        <taxon>Teleostei</taxon>
        <taxon>Neoteleostei</taxon>
        <taxon>Acanthomorphata</taxon>
        <taxon>Eupercaria</taxon>
        <taxon>Sciaenidae</taxon>
        <taxon>Larimichthys</taxon>
    </lineage>
</organism>
<accession>A0ACD3QEX5</accession>
<keyword evidence="2" id="KW-1185">Reference proteome</keyword>